<dbReference type="EMBL" id="CP066744">
    <property type="protein sequence ID" value="QQK08859.1"/>
    <property type="molecule type" value="Genomic_DNA"/>
</dbReference>
<sequence length="359" mass="39632">MKKSKLSLIILLVFSLFLVSCSQKDNTKETDVVTTKNTEESSSLDFEGRTLNVVTTSDAYVDLFNKFAKETNSKVEFLSMSSGEVLAKVRAEGGTPMADLWFGGGLDAFMDAKNDDLLEAHNSDLTKEVDSKYKDPEGYWYSKGLTVVGFLVNNDVMKEKNIEIPKTWADLTNEKLKGEVIMSDPSISGTNYAALKGLLDLFGEEEGWEYIEKLNNNIDFYGKRGKDPQEKTSEGEFAVGIIPADKSAFDLAEEKNLTVVYPEDGIPWVPEGVAVFKGSENADIAKAFIDFMLEDENLEELAKLDGKDSAQIIKPGIKGFDLGLPADKLIEEDLSTFGSDREAILNKWKEIAGSKASND</sequence>
<protein>
    <submittedName>
        <fullName evidence="1">ABC transporter substrate-binding protein</fullName>
    </submittedName>
</protein>
<reference evidence="1 2" key="1">
    <citation type="journal article" date="2022" name="Int. J. Syst. Evol. Microbiol.">
        <title>Miniphocaeibacter halophilus sp. nov., an ammonium-tolerant acetate-producing bacterium isolated from a biogas system.</title>
        <authorList>
            <person name="Schnurer A."/>
            <person name="Singh A."/>
            <person name="Bi S."/>
            <person name="Qiao W."/>
            <person name="Westerholm M."/>
        </authorList>
    </citation>
    <scope>NUCLEOTIDE SEQUENCE [LARGE SCALE GENOMIC DNA]</scope>
    <source>
        <strain evidence="1 2">AMB_01</strain>
    </source>
</reference>
<name>A0AC61MT20_9FIRM</name>
<organism evidence="1 2">
    <name type="scientific">Miniphocaeibacter halophilus</name>
    <dbReference type="NCBI Taxonomy" id="2931922"/>
    <lineage>
        <taxon>Bacteria</taxon>
        <taxon>Bacillati</taxon>
        <taxon>Bacillota</taxon>
        <taxon>Tissierellia</taxon>
        <taxon>Tissierellales</taxon>
        <taxon>Peptoniphilaceae</taxon>
        <taxon>Miniphocaeibacter</taxon>
    </lineage>
</organism>
<gene>
    <name evidence="1" type="ORF">JFY71_04805</name>
</gene>
<keyword evidence="2" id="KW-1185">Reference proteome</keyword>
<evidence type="ECO:0000313" key="2">
    <source>
        <dbReference type="Proteomes" id="UP000595814"/>
    </source>
</evidence>
<evidence type="ECO:0000313" key="1">
    <source>
        <dbReference type="EMBL" id="QQK08859.1"/>
    </source>
</evidence>
<accession>A0AC61MT20</accession>
<dbReference type="Proteomes" id="UP000595814">
    <property type="component" value="Chromosome"/>
</dbReference>
<proteinExistence type="predicted"/>